<dbReference type="Proteomes" id="UP000267821">
    <property type="component" value="Unassembled WGS sequence"/>
</dbReference>
<keyword evidence="3 5" id="KW-0347">Helicase</keyword>
<dbReference type="EMBL" id="ML121566">
    <property type="protein sequence ID" value="RPB20886.1"/>
    <property type="molecule type" value="Genomic_DNA"/>
</dbReference>
<feature type="region of interest" description="Disordered" evidence="6">
    <location>
        <begin position="116"/>
        <end position="153"/>
    </location>
</feature>
<sequence>MLELITVAVRSYYDGGAYSTPGLLTQLVSKLTLFPNTNLLERFVAQLDSGELFGAIIKDQKYGSSLFEHGHSILVTWIDRLLRLSSRCEFDHGISTYQAQWEALTSLNNIYPQPTALSPSTEGFQTEKKGGAKKLRKLTEQDKKSGNSNRASADLERITVSQEIAKSFQTLNSPIPKTLSAARNAVRQLELARAFGIFEGIVQSFPCSNCCKSPMKGETVVGQPGPYWNDSSVTNGPDMEECRVDGEQVYRMELKNLGVWRVVLSRQAMKDFSDARKFGHFAAVESKLRELATGNWDQRRALTKKHINPDFPIPIKKAVYGDNGRIIWHVHLSFDATMDKASQVILVWRIGDHKEVVQSEGVILRHQKTFGSEFVEACKARVKDTNGTYQPKTFGTELLDEEQACGTLTREESLDLHNAIITGKFYTLTQTVLDGILTSGSSAEFPFDVAHDEVEIIRQTSSASFILGRSGTGKTTCLAFKLLSSYIGSRANMEGDLSPDARPVRQIFITRSEILAGKLNGYIRRLINCQLGRFESDEIDSIGMEVLKEKDEESEARDLWSLTDADFPLVCTFDKLLAMVETSIKKGGRKFWDHTTPESPTATRGRHNSDATRIPQEVDAQIFIGHYWSKIPAGIKGNIPVDLVFSEIMGIIKGSSSSLPGRSLKSLTREEYLNTSCRIAPLFSSEAERKQVYQIYELYEKLKGKYQDWDGVDRTRDVLMQVRESPALVNRLRDVIEEIYVDEIQDQRLIEIEFLLGLVKYPRGVHLAGDSAQCISRDSTFRFSDIKALFFEVFDRTATAMNQSSLSKPREFRLAHNYRSHQGIIALGALLIDNLWNGFPDMIDKLRPEIGKYTGPKPTFFAGFKAEDVLVSQAFGVVDLYDKLADFGADQVILVRDEAVQKEIHSRIGTEVLILTVLQSKGMEFEDVVLLNFFSSGGHTNSYRSLDRLIDKKFGEFDRKKHSVLCAELKTLYVAVTRCRANLRIVEENKNIAEIIVDFWTQKVPKPLIEAVRPGDKGAPAKIKALRSGSSGNPALWLKNGQHLMEKKLYKQALFCFLKTPHKQRQLHARAYIQRQEAETLASQNLPTAREETKKFYRESASLFLEADHPIEASRSLEAAGLWEEAADMWMNRQKPEKAAPLYERGGKHSKASKTYHMASMYTEATKTLRSGELYEELVDYLETVKDTLDPLQYQRSSKLCNLLAHQGKLKPTYKTRTLRLLGSELKIELFYRQRGYTDDLLELFRSSGRTKDAFHYLTSLGKVKEAVLLAPFEEMKACIPTVELNRMQQLLLISDIRNTKDGKAPVYADPSHPHARPGMDLLWDALYRGLKTWTREEKLAAQSDYDIDGYAGTIPYMDIIVLERIGEVLDRAKNLSMLPYGSINNSLQLLRDLYFVKDHQVPDTLRRFVGAYHQPNRTSLLLLSTSLLNTAFKTHRQVSREQLSQLCTKWFANLVIKSTMAYLDKANRVWNTARSGNQCMRFVTTGYCSIPPGSRSLRCPYHHQVLTPEGFGKLCQTVQDNALVTAKLRFFYSTSQLRPVLDEIFYEGFRPRQRRWQESLLTELTYISAVQQDPVLIQSAAVFHSYQEKYKPYRWLCDDMGMLLQDIHARDEWNSRSTFSGLLELTERAEKLGPRVSKAVRISVSKQIRNTLKNPHIDGLKKTALILFRDRPRIDRTYQKNYRLQNLEMYFTKISSLETSELSSFHSVLTYYERIATYLLLLEGDHSEFLILTSWITIHLPEIGPAYCMLLLEDMGLKSKELFPNWGVVARERRTSEFKAAICSCLLNLAWHSMTLVNRLIGDKTTKFKLGGEKGAGTSKDLLIRRCFDIACICVFNLHTSASLPQQWGQFWTEFSNYYLPTTTNYLGITLPTHPLKEVFFKAIASTFSVYAGKESITFVQSNTRCNRFGSYRNHFAQLNIPTLTLEEVDPVKHFEAQETTEEEFGEQTFTPEERAAAEVICRIWRQYWPRYMRRKEWRNTSLGRSTTAIEEICRKYQQGVLSILPGIYQELHKVFWLYGPKTYEAIQAAEVQGAEISERYQAFFTSLYGTSYSDEDLERVEELFEEVELHNGKIASMKSTFSVDGVRTLYFSYVGLRPEMAADRLRDKITVMQKEAVGIRHSFNRLIRNKYVENIQM</sequence>
<reference evidence="8 9" key="1">
    <citation type="journal article" date="2018" name="Nat. Ecol. Evol.">
        <title>Pezizomycetes genomes reveal the molecular basis of ectomycorrhizal truffle lifestyle.</title>
        <authorList>
            <person name="Murat C."/>
            <person name="Payen T."/>
            <person name="Noel B."/>
            <person name="Kuo A."/>
            <person name="Morin E."/>
            <person name="Chen J."/>
            <person name="Kohler A."/>
            <person name="Krizsan K."/>
            <person name="Balestrini R."/>
            <person name="Da Silva C."/>
            <person name="Montanini B."/>
            <person name="Hainaut M."/>
            <person name="Levati E."/>
            <person name="Barry K.W."/>
            <person name="Belfiori B."/>
            <person name="Cichocki N."/>
            <person name="Clum A."/>
            <person name="Dockter R.B."/>
            <person name="Fauchery L."/>
            <person name="Guy J."/>
            <person name="Iotti M."/>
            <person name="Le Tacon F."/>
            <person name="Lindquist E.A."/>
            <person name="Lipzen A."/>
            <person name="Malagnac F."/>
            <person name="Mello A."/>
            <person name="Molinier V."/>
            <person name="Miyauchi S."/>
            <person name="Poulain J."/>
            <person name="Riccioni C."/>
            <person name="Rubini A."/>
            <person name="Sitrit Y."/>
            <person name="Splivallo R."/>
            <person name="Traeger S."/>
            <person name="Wang M."/>
            <person name="Zifcakova L."/>
            <person name="Wipf D."/>
            <person name="Zambonelli A."/>
            <person name="Paolocci F."/>
            <person name="Nowrousian M."/>
            <person name="Ottonello S."/>
            <person name="Baldrian P."/>
            <person name="Spatafora J.W."/>
            <person name="Henrissat B."/>
            <person name="Nagy L.G."/>
            <person name="Aury J.M."/>
            <person name="Wincker P."/>
            <person name="Grigoriev I.V."/>
            <person name="Bonfante P."/>
            <person name="Martin F.M."/>
        </authorList>
    </citation>
    <scope>NUCLEOTIDE SEQUENCE [LARGE SCALE GENOMIC DNA]</scope>
    <source>
        <strain evidence="8 9">ATCC MYA-4762</strain>
    </source>
</reference>
<dbReference type="InParanoid" id="A0A3N4LDV9"/>
<feature type="domain" description="UvrD-like helicase ATP-binding" evidence="7">
    <location>
        <begin position="447"/>
        <end position="821"/>
    </location>
</feature>
<accession>A0A3N4LDV9</accession>
<organism evidence="8 9">
    <name type="scientific">Terfezia boudieri ATCC MYA-4762</name>
    <dbReference type="NCBI Taxonomy" id="1051890"/>
    <lineage>
        <taxon>Eukaryota</taxon>
        <taxon>Fungi</taxon>
        <taxon>Dikarya</taxon>
        <taxon>Ascomycota</taxon>
        <taxon>Pezizomycotina</taxon>
        <taxon>Pezizomycetes</taxon>
        <taxon>Pezizales</taxon>
        <taxon>Pezizaceae</taxon>
        <taxon>Terfezia</taxon>
    </lineage>
</organism>
<dbReference type="InterPro" id="IPR013986">
    <property type="entry name" value="DExx_box_DNA_helicase_dom_sf"/>
</dbReference>
<proteinExistence type="predicted"/>
<evidence type="ECO:0000256" key="5">
    <source>
        <dbReference type="PROSITE-ProRule" id="PRU00560"/>
    </source>
</evidence>
<keyword evidence="9" id="KW-1185">Reference proteome</keyword>
<dbReference type="PANTHER" id="PTHR21529">
    <property type="entry name" value="MAMMARY TURMOR VIRUS RECEPTOR HOMOLOG 1, 2 MTVR1, 2"/>
    <property type="match status" value="1"/>
</dbReference>
<name>A0A3N4LDV9_9PEZI</name>
<feature type="binding site" evidence="5">
    <location>
        <begin position="468"/>
        <end position="475"/>
    </location>
    <ligand>
        <name>ATP</name>
        <dbReference type="ChEBI" id="CHEBI:30616"/>
    </ligand>
</feature>
<dbReference type="STRING" id="1051890.A0A3N4LDV9"/>
<dbReference type="OrthoDB" id="3156807at2759"/>
<keyword evidence="2 5" id="KW-0378">Hydrolase</keyword>
<dbReference type="SUPFAM" id="SSF52540">
    <property type="entry name" value="P-loop containing nucleoside triphosphate hydrolases"/>
    <property type="match status" value="1"/>
</dbReference>
<dbReference type="GO" id="GO:0004386">
    <property type="term" value="F:helicase activity"/>
    <property type="evidence" value="ECO:0007669"/>
    <property type="project" value="UniProtKB-UniRule"/>
</dbReference>
<dbReference type="InterPro" id="IPR014016">
    <property type="entry name" value="UvrD-like_ATP-bd"/>
</dbReference>
<dbReference type="PROSITE" id="PS51198">
    <property type="entry name" value="UVRD_HELICASE_ATP_BIND"/>
    <property type="match status" value="1"/>
</dbReference>
<evidence type="ECO:0000256" key="6">
    <source>
        <dbReference type="SAM" id="MobiDB-lite"/>
    </source>
</evidence>
<evidence type="ECO:0000256" key="2">
    <source>
        <dbReference type="ARBA" id="ARBA00022801"/>
    </source>
</evidence>
<dbReference type="InterPro" id="IPR039904">
    <property type="entry name" value="TRANK1"/>
</dbReference>
<dbReference type="GO" id="GO:0016787">
    <property type="term" value="F:hydrolase activity"/>
    <property type="evidence" value="ECO:0007669"/>
    <property type="project" value="UniProtKB-UniRule"/>
</dbReference>
<evidence type="ECO:0000256" key="1">
    <source>
        <dbReference type="ARBA" id="ARBA00022741"/>
    </source>
</evidence>
<evidence type="ECO:0000259" key="7">
    <source>
        <dbReference type="PROSITE" id="PS51198"/>
    </source>
</evidence>
<dbReference type="PANTHER" id="PTHR21529:SF4">
    <property type="entry name" value="TPR AND ANKYRIN REPEAT-CONTAINING PROTEIN 1"/>
    <property type="match status" value="1"/>
</dbReference>
<evidence type="ECO:0000313" key="8">
    <source>
        <dbReference type="EMBL" id="RPB20886.1"/>
    </source>
</evidence>
<keyword evidence="4 5" id="KW-0067">ATP-binding</keyword>
<protein>
    <recommendedName>
        <fullName evidence="7">UvrD-like helicase ATP-binding domain-containing protein</fullName>
    </recommendedName>
</protein>
<evidence type="ECO:0000313" key="9">
    <source>
        <dbReference type="Proteomes" id="UP000267821"/>
    </source>
</evidence>
<evidence type="ECO:0000256" key="4">
    <source>
        <dbReference type="ARBA" id="ARBA00022840"/>
    </source>
</evidence>
<dbReference type="Gene3D" id="1.10.10.160">
    <property type="match status" value="1"/>
</dbReference>
<evidence type="ECO:0000256" key="3">
    <source>
        <dbReference type="ARBA" id="ARBA00022806"/>
    </source>
</evidence>
<dbReference type="Gene3D" id="3.40.50.300">
    <property type="entry name" value="P-loop containing nucleotide triphosphate hydrolases"/>
    <property type="match status" value="2"/>
</dbReference>
<gene>
    <name evidence="8" type="ORF">L211DRAFT_841193</name>
</gene>
<dbReference type="InterPro" id="IPR027417">
    <property type="entry name" value="P-loop_NTPase"/>
</dbReference>
<dbReference type="Pfam" id="PF00580">
    <property type="entry name" value="UvrD-helicase"/>
    <property type="match status" value="1"/>
</dbReference>
<dbReference type="GO" id="GO:0005524">
    <property type="term" value="F:ATP binding"/>
    <property type="evidence" value="ECO:0007669"/>
    <property type="project" value="UniProtKB-UniRule"/>
</dbReference>
<keyword evidence="1 5" id="KW-0547">Nucleotide-binding</keyword>